<organism evidence="2 3">
    <name type="scientific">Phyllobacterium brassicacearum</name>
    <dbReference type="NCBI Taxonomy" id="314235"/>
    <lineage>
        <taxon>Bacteria</taxon>
        <taxon>Pseudomonadati</taxon>
        <taxon>Pseudomonadota</taxon>
        <taxon>Alphaproteobacteria</taxon>
        <taxon>Hyphomicrobiales</taxon>
        <taxon>Phyllobacteriaceae</taxon>
        <taxon>Phyllobacterium</taxon>
    </lineage>
</organism>
<gene>
    <name evidence="2" type="ORF">CU102_08230</name>
</gene>
<dbReference type="EMBL" id="PGGO01000005">
    <property type="protein sequence ID" value="PSH69368.1"/>
    <property type="molecule type" value="Genomic_DNA"/>
</dbReference>
<keyword evidence="3" id="KW-1185">Reference proteome</keyword>
<dbReference type="PANTHER" id="PTHR43233">
    <property type="entry name" value="FAMILY N-ACETYLTRANSFERASE, PUTATIVE (AFU_ORTHOLOGUE AFUA_6G03350)-RELATED"/>
    <property type="match status" value="1"/>
</dbReference>
<dbReference type="SUPFAM" id="SSF55729">
    <property type="entry name" value="Acyl-CoA N-acyltransferases (Nat)"/>
    <property type="match status" value="1"/>
</dbReference>
<evidence type="ECO:0000313" key="2">
    <source>
        <dbReference type="EMBL" id="PSH69368.1"/>
    </source>
</evidence>
<dbReference type="RefSeq" id="WP_106710628.1">
    <property type="nucleotide sequence ID" value="NZ_PGGO01000005.1"/>
</dbReference>
<evidence type="ECO:0000313" key="3">
    <source>
        <dbReference type="Proteomes" id="UP000241444"/>
    </source>
</evidence>
<dbReference type="Pfam" id="PF00583">
    <property type="entry name" value="Acetyltransf_1"/>
    <property type="match status" value="1"/>
</dbReference>
<keyword evidence="2" id="KW-0808">Transferase</keyword>
<protein>
    <submittedName>
        <fullName evidence="2">N-acetyltransferase</fullName>
    </submittedName>
</protein>
<sequence length="143" mass="15541">MIHEGSDYQVHIGTPSIEDYRRLREIAGLSPKSKEAAEKGLPNTLYATTIRYQAGETVAMGRVIGDNGCFYQIVDIAVDPSHQGKGLGKIIVSSLIDYVKAEAPDGAYVSLIADGPAKYLYAKFGFEPVTPESIGMAFRVQRT</sequence>
<proteinExistence type="predicted"/>
<dbReference type="GO" id="GO:0016747">
    <property type="term" value="F:acyltransferase activity, transferring groups other than amino-acyl groups"/>
    <property type="evidence" value="ECO:0007669"/>
    <property type="project" value="InterPro"/>
</dbReference>
<feature type="domain" description="N-acetyltransferase" evidence="1">
    <location>
        <begin position="10"/>
        <end position="143"/>
    </location>
</feature>
<evidence type="ECO:0000259" key="1">
    <source>
        <dbReference type="PROSITE" id="PS51186"/>
    </source>
</evidence>
<accession>A0A2P7BSE0</accession>
<dbReference type="PANTHER" id="PTHR43233:SF1">
    <property type="entry name" value="FAMILY N-ACETYLTRANSFERASE, PUTATIVE (AFU_ORTHOLOGUE AFUA_6G03350)-RELATED"/>
    <property type="match status" value="1"/>
</dbReference>
<dbReference type="AlphaFoldDB" id="A0A2P7BSE0"/>
<dbReference type="InterPro" id="IPR053144">
    <property type="entry name" value="Acetyltransferase_Butenolide"/>
</dbReference>
<dbReference type="InterPro" id="IPR016181">
    <property type="entry name" value="Acyl_CoA_acyltransferase"/>
</dbReference>
<dbReference type="OrthoDB" id="9797456at2"/>
<dbReference type="InterPro" id="IPR000182">
    <property type="entry name" value="GNAT_dom"/>
</dbReference>
<dbReference type="Proteomes" id="UP000241444">
    <property type="component" value="Unassembled WGS sequence"/>
</dbReference>
<reference evidence="3" key="1">
    <citation type="submission" date="2017-11" db="EMBL/GenBank/DDBJ databases">
        <authorList>
            <person name="Kuznetsova I."/>
            <person name="Sazanova A."/>
            <person name="Chirak E."/>
            <person name="Safronova V."/>
            <person name="Willems A."/>
        </authorList>
    </citation>
    <scope>NUCLEOTIDE SEQUENCE [LARGE SCALE GENOMIC DNA]</scope>
    <source>
        <strain evidence="3">STM 196</strain>
    </source>
</reference>
<dbReference type="CDD" id="cd04301">
    <property type="entry name" value="NAT_SF"/>
    <property type="match status" value="1"/>
</dbReference>
<dbReference type="PROSITE" id="PS51186">
    <property type="entry name" value="GNAT"/>
    <property type="match status" value="1"/>
</dbReference>
<name>A0A2P7BSE0_9HYPH</name>
<comment type="caution">
    <text evidence="2">The sequence shown here is derived from an EMBL/GenBank/DDBJ whole genome shotgun (WGS) entry which is preliminary data.</text>
</comment>
<dbReference type="Gene3D" id="3.40.630.30">
    <property type="match status" value="1"/>
</dbReference>